<evidence type="ECO:0000313" key="2">
    <source>
        <dbReference type="EMBL" id="SDO37445.1"/>
    </source>
</evidence>
<reference evidence="2 3" key="1">
    <citation type="submission" date="2016-10" db="EMBL/GenBank/DDBJ databases">
        <authorList>
            <person name="de Groot N.N."/>
        </authorList>
    </citation>
    <scope>NUCLEOTIDE SEQUENCE [LARGE SCALE GENOMIC DNA]</scope>
    <source>
        <strain evidence="2 3">CGMCC 1.11147</strain>
    </source>
</reference>
<gene>
    <name evidence="2" type="ORF">SAMN05192576_3879</name>
</gene>
<evidence type="ECO:0000259" key="1">
    <source>
        <dbReference type="SMART" id="SM00642"/>
    </source>
</evidence>
<proteinExistence type="predicted"/>
<name>A0A1H0J152_9ACTN</name>
<feature type="domain" description="Glycosyl hydrolase family 13 catalytic" evidence="1">
    <location>
        <begin position="13"/>
        <end position="365"/>
    </location>
</feature>
<dbReference type="STRING" id="1005944.SAMN05192576_3879"/>
<protein>
    <submittedName>
        <fullName evidence="2">Alpha amylase, catalytic domain</fullName>
    </submittedName>
</protein>
<evidence type="ECO:0000313" key="3">
    <source>
        <dbReference type="Proteomes" id="UP000199004"/>
    </source>
</evidence>
<dbReference type="PANTHER" id="PTHR47786:SF2">
    <property type="entry name" value="GLYCOSYL HYDROLASE FAMILY 13 CATALYTIC DOMAIN-CONTAINING PROTEIN"/>
    <property type="match status" value="1"/>
</dbReference>
<dbReference type="Pfam" id="PF00128">
    <property type="entry name" value="Alpha-amylase"/>
    <property type="match status" value="1"/>
</dbReference>
<dbReference type="RefSeq" id="WP_174812378.1">
    <property type="nucleotide sequence ID" value="NZ_BKAE01000012.1"/>
</dbReference>
<organism evidence="2 3">
    <name type="scientific">Nocardioides szechwanensis</name>
    <dbReference type="NCBI Taxonomy" id="1005944"/>
    <lineage>
        <taxon>Bacteria</taxon>
        <taxon>Bacillati</taxon>
        <taxon>Actinomycetota</taxon>
        <taxon>Actinomycetes</taxon>
        <taxon>Propionibacteriales</taxon>
        <taxon>Nocardioidaceae</taxon>
        <taxon>Nocardioides</taxon>
    </lineage>
</organism>
<dbReference type="GO" id="GO:0005975">
    <property type="term" value="P:carbohydrate metabolic process"/>
    <property type="evidence" value="ECO:0007669"/>
    <property type="project" value="InterPro"/>
</dbReference>
<dbReference type="AlphaFoldDB" id="A0A1H0J152"/>
<accession>A0A1H0J152</accession>
<dbReference type="PANTHER" id="PTHR47786">
    <property type="entry name" value="ALPHA-1,4-GLUCAN:MALTOSE-1-PHOSPHATE MALTOSYLTRANSFERASE"/>
    <property type="match status" value="1"/>
</dbReference>
<sequence length="496" mass="55157">MNPLLYQVNTRVLLYERGVELGRPATLDDVPNDFLDDIAARGFDWVWMLGVWQTGEAARAVSSANAEWAVEYHEALSDFTPDDVTGSPFAIVDYGVHRDFGGDVALAGLRARLSERGLKLLLDFVPNHTALDHPWLVDAPQRYVGGTEDDLAAQPQNYFRVGDHVVAHGRDPYFDGWPDTAQLNYRHPDLRAAMTAELARVAARCDGVRCDMAMLLEPEVFTATWGDRSVPADGTPAADAPFWPDAIAAVRAQHPGFVLMAEVYWDLEWQLQQHGFDYTYDKRLYDRLRSGDAAAVRGHLAADPDFQARSARFLENHDEPRAAATFPDPAEHQAAAVVTFLCTGLRFLHEGQLEGRRVKAPLHLRRRPDEPRDPVLAGFYDRLLGVLADPVLRDGHWQLLQVSPAWEGNASHDSYVVAGWSVDADSPLRWLVAVNLSDQQAQCRVVLATVLGAGETVHLVDRMHDDTAYDRDVADTVAHGLFLDLAPHGYNVFDLS</sequence>
<dbReference type="InterPro" id="IPR006047">
    <property type="entry name" value="GH13_cat_dom"/>
</dbReference>
<dbReference type="CDD" id="cd11347">
    <property type="entry name" value="AmyAc_1"/>
    <property type="match status" value="1"/>
</dbReference>
<dbReference type="SMART" id="SM00642">
    <property type="entry name" value="Aamy"/>
    <property type="match status" value="1"/>
</dbReference>
<keyword evidence="3" id="KW-1185">Reference proteome</keyword>
<dbReference type="EMBL" id="FNIC01000008">
    <property type="protein sequence ID" value="SDO37445.1"/>
    <property type="molecule type" value="Genomic_DNA"/>
</dbReference>
<dbReference type="Gene3D" id="3.20.20.80">
    <property type="entry name" value="Glycosidases"/>
    <property type="match status" value="1"/>
</dbReference>
<dbReference type="Proteomes" id="UP000199004">
    <property type="component" value="Unassembled WGS sequence"/>
</dbReference>
<dbReference type="InterPro" id="IPR017853">
    <property type="entry name" value="GH"/>
</dbReference>
<dbReference type="SUPFAM" id="SSF51445">
    <property type="entry name" value="(Trans)glycosidases"/>
    <property type="match status" value="1"/>
</dbReference>